<dbReference type="EMBL" id="SFCI01001357">
    <property type="protein sequence ID" value="TFY75990.1"/>
    <property type="molecule type" value="Genomic_DNA"/>
</dbReference>
<evidence type="ECO:0000256" key="1">
    <source>
        <dbReference type="SAM" id="MobiDB-lite"/>
    </source>
</evidence>
<feature type="compositionally biased region" description="Basic residues" evidence="1">
    <location>
        <begin position="255"/>
        <end position="269"/>
    </location>
</feature>
<accession>A0A4Y9ZP04</accession>
<feature type="compositionally biased region" description="Polar residues" evidence="1">
    <location>
        <begin position="44"/>
        <end position="60"/>
    </location>
</feature>
<feature type="compositionally biased region" description="Gly residues" evidence="1">
    <location>
        <begin position="112"/>
        <end position="123"/>
    </location>
</feature>
<feature type="compositionally biased region" description="Low complexity" evidence="1">
    <location>
        <begin position="20"/>
        <end position="37"/>
    </location>
</feature>
<dbReference type="Proteomes" id="UP000298061">
    <property type="component" value="Unassembled WGS sequence"/>
</dbReference>
<keyword evidence="3" id="KW-1185">Reference proteome</keyword>
<feature type="compositionally biased region" description="Basic and acidic residues" evidence="1">
    <location>
        <begin position="84"/>
        <end position="100"/>
    </location>
</feature>
<proteinExistence type="predicted"/>
<evidence type="ECO:0000313" key="3">
    <source>
        <dbReference type="Proteomes" id="UP000298061"/>
    </source>
</evidence>
<organism evidence="2 3">
    <name type="scientific">Hericium alpestre</name>
    <dbReference type="NCBI Taxonomy" id="135208"/>
    <lineage>
        <taxon>Eukaryota</taxon>
        <taxon>Fungi</taxon>
        <taxon>Dikarya</taxon>
        <taxon>Basidiomycota</taxon>
        <taxon>Agaricomycotina</taxon>
        <taxon>Agaricomycetes</taxon>
        <taxon>Russulales</taxon>
        <taxon>Hericiaceae</taxon>
        <taxon>Hericium</taxon>
    </lineage>
</organism>
<feature type="compositionally biased region" description="Low complexity" evidence="1">
    <location>
        <begin position="1"/>
        <end position="10"/>
    </location>
</feature>
<reference evidence="2 3" key="1">
    <citation type="submission" date="2019-02" db="EMBL/GenBank/DDBJ databases">
        <title>Genome sequencing of the rare red list fungi Hericium alpestre (H. flagellum).</title>
        <authorList>
            <person name="Buettner E."/>
            <person name="Kellner H."/>
        </authorList>
    </citation>
    <scope>NUCLEOTIDE SEQUENCE [LARGE SCALE GENOMIC DNA]</scope>
    <source>
        <strain evidence="2 3">DSM 108284</strain>
    </source>
</reference>
<gene>
    <name evidence="2" type="ORF">EWM64_g8019</name>
</gene>
<feature type="non-terminal residue" evidence="2">
    <location>
        <position position="1"/>
    </location>
</feature>
<sequence length="269" mass="25913">LLGTAGKVASGWGGWGGGAKAPAAAPSAAGGWGSPAKTAGWGSTGSSATKGATGWGSQSKAPAVAGGWGSAGTAAGWGSTGGAEENKDADSWNLLDKSEANENNSAEPNKGWGSGGWGGGSGAGSDQNKSSGDLLELDTVQTNHAEAAPVITEAVAEAPPTDVTPADGDAAPEASAEGEAGAAEVATTGEDANGKTKEHLKLDTATGASAGPTTGTGASQLPSAVDTPAEEDAGGGDDDAKEEEKEESKDNKQGVKGKKGKAKKGKGKK</sequence>
<feature type="compositionally biased region" description="Acidic residues" evidence="1">
    <location>
        <begin position="228"/>
        <end position="241"/>
    </location>
</feature>
<comment type="caution">
    <text evidence="2">The sequence shown here is derived from an EMBL/GenBank/DDBJ whole genome shotgun (WGS) entry which is preliminary data.</text>
</comment>
<protein>
    <submittedName>
        <fullName evidence="2">Uncharacterized protein</fullName>
    </submittedName>
</protein>
<feature type="compositionally biased region" description="Basic and acidic residues" evidence="1">
    <location>
        <begin position="192"/>
        <end position="202"/>
    </location>
</feature>
<feature type="compositionally biased region" description="Low complexity" evidence="1">
    <location>
        <begin position="166"/>
        <end position="191"/>
    </location>
</feature>
<evidence type="ECO:0000313" key="2">
    <source>
        <dbReference type="EMBL" id="TFY75990.1"/>
    </source>
</evidence>
<name>A0A4Y9ZP04_9AGAM</name>
<dbReference type="AlphaFoldDB" id="A0A4Y9ZP04"/>
<feature type="region of interest" description="Disordered" evidence="1">
    <location>
        <begin position="1"/>
        <end position="269"/>
    </location>
</feature>
<feature type="compositionally biased region" description="Basic and acidic residues" evidence="1">
    <location>
        <begin position="242"/>
        <end position="253"/>
    </location>
</feature>
<feature type="compositionally biased region" description="Low complexity" evidence="1">
    <location>
        <begin position="204"/>
        <end position="219"/>
    </location>
</feature>